<dbReference type="EMBL" id="JAENGZ010000073">
    <property type="protein sequence ID" value="KAG6970480.1"/>
    <property type="molecule type" value="Genomic_DNA"/>
</dbReference>
<proteinExistence type="predicted"/>
<dbReference type="OrthoDB" id="110472at2759"/>
<accession>A0A329SKC5</accession>
<reference evidence="7 8" key="1">
    <citation type="submission" date="2018-01" db="EMBL/GenBank/DDBJ databases">
        <title>Draft genome of the strawberry crown rot pathogen Phytophthora cactorum.</title>
        <authorList>
            <person name="Armitage A.D."/>
            <person name="Lysoe E."/>
            <person name="Nellist C.F."/>
            <person name="Harrison R.J."/>
            <person name="Brurberg M.B."/>
        </authorList>
    </citation>
    <scope>NUCLEOTIDE SEQUENCE [LARGE SCALE GENOMIC DNA]</scope>
    <source>
        <strain evidence="7 8">10300</strain>
    </source>
</reference>
<protein>
    <submittedName>
        <fullName evidence="7">Uncharacterized protein</fullName>
    </submittedName>
</protein>
<evidence type="ECO:0000313" key="2">
    <source>
        <dbReference type="EMBL" id="KAG2865949.1"/>
    </source>
</evidence>
<dbReference type="Proteomes" id="UP000251314">
    <property type="component" value="Unassembled WGS sequence"/>
</dbReference>
<dbReference type="EMBL" id="RCMI01000041">
    <property type="protein sequence ID" value="KAG2940183.1"/>
    <property type="molecule type" value="Genomic_DNA"/>
</dbReference>
<name>A0A329SKC5_9STRA</name>
<feature type="compositionally biased region" description="Basic and acidic residues" evidence="1">
    <location>
        <begin position="64"/>
        <end position="82"/>
    </location>
</feature>
<evidence type="ECO:0000313" key="6">
    <source>
        <dbReference type="EMBL" id="KAG6970480.1"/>
    </source>
</evidence>
<dbReference type="EMBL" id="RCMG01000049">
    <property type="protein sequence ID" value="KAG2865949.1"/>
    <property type="molecule type" value="Genomic_DNA"/>
</dbReference>
<evidence type="ECO:0000313" key="3">
    <source>
        <dbReference type="EMBL" id="KAG2940183.1"/>
    </source>
</evidence>
<comment type="caution">
    <text evidence="7">The sequence shown here is derived from an EMBL/GenBank/DDBJ whole genome shotgun (WGS) entry which is preliminary data.</text>
</comment>
<sequence>MNRVQYASKPDRDLYAAIGIKDDDDSSDDSRDEGVSADEGDDTEEWDISLSGPDVDELQPAAADKQRQKRVEAEAHGKDNAW</sequence>
<dbReference type="EMBL" id="RCMV01001729">
    <property type="protein sequence ID" value="KAG3207318.1"/>
    <property type="molecule type" value="Genomic_DNA"/>
</dbReference>
<evidence type="ECO:0000313" key="7">
    <source>
        <dbReference type="EMBL" id="RAW37263.1"/>
    </source>
</evidence>
<dbReference type="Proteomes" id="UP000774804">
    <property type="component" value="Unassembled WGS sequence"/>
</dbReference>
<dbReference type="Proteomes" id="UP000735874">
    <property type="component" value="Unassembled WGS sequence"/>
</dbReference>
<dbReference type="EMBL" id="RCMK01000079">
    <property type="protein sequence ID" value="KAG2949975.1"/>
    <property type="molecule type" value="Genomic_DNA"/>
</dbReference>
<dbReference type="EMBL" id="MJFZ01000116">
    <property type="protein sequence ID" value="RAW37263.1"/>
    <property type="molecule type" value="Genomic_DNA"/>
</dbReference>
<feature type="compositionally biased region" description="Acidic residues" evidence="1">
    <location>
        <begin position="35"/>
        <end position="47"/>
    </location>
</feature>
<evidence type="ECO:0000313" key="5">
    <source>
        <dbReference type="EMBL" id="KAG3207318.1"/>
    </source>
</evidence>
<dbReference type="Proteomes" id="UP000688947">
    <property type="component" value="Unassembled WGS sequence"/>
</dbReference>
<evidence type="ECO:0000313" key="8">
    <source>
        <dbReference type="Proteomes" id="UP000251314"/>
    </source>
</evidence>
<keyword evidence="8" id="KW-1185">Reference proteome</keyword>
<organism evidence="7 8">
    <name type="scientific">Phytophthora cactorum</name>
    <dbReference type="NCBI Taxonomy" id="29920"/>
    <lineage>
        <taxon>Eukaryota</taxon>
        <taxon>Sar</taxon>
        <taxon>Stramenopiles</taxon>
        <taxon>Oomycota</taxon>
        <taxon>Peronosporomycetes</taxon>
        <taxon>Peronosporales</taxon>
        <taxon>Peronosporaceae</taxon>
        <taxon>Phytophthora</taxon>
    </lineage>
</organism>
<gene>
    <name evidence="6" type="ORF">JG687_00002613</name>
    <name evidence="7" type="ORF">PC110_g6479</name>
    <name evidence="2" type="ORF">PC113_g3263</name>
    <name evidence="3" type="ORF">PC115_g2693</name>
    <name evidence="4" type="ORF">PC117_g4804</name>
    <name evidence="5" type="ORF">PC129_g21471</name>
</gene>
<reference evidence="2" key="2">
    <citation type="submission" date="2018-10" db="EMBL/GenBank/DDBJ databases">
        <title>Effector identification in a new, highly contiguous assembly of the strawberry crown rot pathogen Phytophthora cactorum.</title>
        <authorList>
            <person name="Armitage A.D."/>
            <person name="Nellist C.F."/>
            <person name="Bates H."/>
            <person name="Vickerstaff R.J."/>
            <person name="Harrison R.J."/>
        </authorList>
    </citation>
    <scope>NUCLEOTIDE SEQUENCE</scope>
    <source>
        <strain evidence="2">15-7</strain>
        <strain evidence="3">4032</strain>
        <strain evidence="4">4040</strain>
        <strain evidence="5">P421</strain>
    </source>
</reference>
<dbReference type="AlphaFoldDB" id="A0A329SKC5"/>
<dbReference type="VEuPathDB" id="FungiDB:PC110_g6479"/>
<reference evidence="6" key="3">
    <citation type="submission" date="2021-01" db="EMBL/GenBank/DDBJ databases">
        <title>Phytophthora aleatoria, a newly-described species from Pinus radiata is distinct from Phytophthora cactorum isolates based on comparative genomics.</title>
        <authorList>
            <person name="Mcdougal R."/>
            <person name="Panda P."/>
            <person name="Williams N."/>
            <person name="Studholme D.J."/>
        </authorList>
    </citation>
    <scope>NUCLEOTIDE SEQUENCE</scope>
    <source>
        <strain evidence="6">NZFS 3830</strain>
    </source>
</reference>
<evidence type="ECO:0000256" key="1">
    <source>
        <dbReference type="SAM" id="MobiDB-lite"/>
    </source>
</evidence>
<feature type="region of interest" description="Disordered" evidence="1">
    <location>
        <begin position="18"/>
        <end position="82"/>
    </location>
</feature>
<dbReference type="Proteomes" id="UP000760860">
    <property type="component" value="Unassembled WGS sequence"/>
</dbReference>
<dbReference type="Proteomes" id="UP000736787">
    <property type="component" value="Unassembled WGS sequence"/>
</dbReference>
<evidence type="ECO:0000313" key="4">
    <source>
        <dbReference type="EMBL" id="KAG2949975.1"/>
    </source>
</evidence>